<organism evidence="1 2">
    <name type="scientific">Crotalaria pallida</name>
    <name type="common">Smooth rattlebox</name>
    <name type="synonym">Crotalaria striata</name>
    <dbReference type="NCBI Taxonomy" id="3830"/>
    <lineage>
        <taxon>Eukaryota</taxon>
        <taxon>Viridiplantae</taxon>
        <taxon>Streptophyta</taxon>
        <taxon>Embryophyta</taxon>
        <taxon>Tracheophyta</taxon>
        <taxon>Spermatophyta</taxon>
        <taxon>Magnoliopsida</taxon>
        <taxon>eudicotyledons</taxon>
        <taxon>Gunneridae</taxon>
        <taxon>Pentapetalae</taxon>
        <taxon>rosids</taxon>
        <taxon>fabids</taxon>
        <taxon>Fabales</taxon>
        <taxon>Fabaceae</taxon>
        <taxon>Papilionoideae</taxon>
        <taxon>50 kb inversion clade</taxon>
        <taxon>genistoids sensu lato</taxon>
        <taxon>core genistoids</taxon>
        <taxon>Crotalarieae</taxon>
        <taxon>Crotalaria</taxon>
    </lineage>
</organism>
<accession>A0AAN9ID98</accession>
<gene>
    <name evidence="1" type="ORF">RIF29_13870</name>
</gene>
<sequence>MKDVNIFVAEPRNTKAMHACSFYTGKGYEGEEKGCAGVSVPSSTNFLPSFQPNEEAAANFIRMLDLAPQGNEEVLPPDFTPNPLLERVDIQN</sequence>
<evidence type="ECO:0000313" key="2">
    <source>
        <dbReference type="Proteomes" id="UP001372338"/>
    </source>
</evidence>
<evidence type="ECO:0000313" key="1">
    <source>
        <dbReference type="EMBL" id="KAK7272830.1"/>
    </source>
</evidence>
<dbReference type="Proteomes" id="UP001372338">
    <property type="component" value="Unassembled WGS sequence"/>
</dbReference>
<comment type="caution">
    <text evidence="1">The sequence shown here is derived from an EMBL/GenBank/DDBJ whole genome shotgun (WGS) entry which is preliminary data.</text>
</comment>
<dbReference type="AlphaFoldDB" id="A0AAN9ID98"/>
<keyword evidence="2" id="KW-1185">Reference proteome</keyword>
<protein>
    <submittedName>
        <fullName evidence="1">Uncharacterized protein</fullName>
    </submittedName>
</protein>
<name>A0AAN9ID98_CROPI</name>
<dbReference type="EMBL" id="JAYWIO010000003">
    <property type="protein sequence ID" value="KAK7272830.1"/>
    <property type="molecule type" value="Genomic_DNA"/>
</dbReference>
<proteinExistence type="predicted"/>
<reference evidence="1 2" key="1">
    <citation type="submission" date="2024-01" db="EMBL/GenBank/DDBJ databases">
        <title>The genomes of 5 underutilized Papilionoideae crops provide insights into root nodulation and disease resistanc.</title>
        <authorList>
            <person name="Yuan L."/>
        </authorList>
    </citation>
    <scope>NUCLEOTIDE SEQUENCE [LARGE SCALE GENOMIC DNA]</scope>
    <source>
        <strain evidence="1">ZHUSHIDOU_FW_LH</strain>
        <tissue evidence="1">Leaf</tissue>
    </source>
</reference>